<dbReference type="PROSITE" id="PS51702">
    <property type="entry name" value="HTH_MU"/>
    <property type="match status" value="1"/>
</dbReference>
<dbReference type="Pfam" id="PF02316">
    <property type="entry name" value="HTH_Tnp_Mu_1"/>
    <property type="match status" value="1"/>
</dbReference>
<dbReference type="SUPFAM" id="SSF46955">
    <property type="entry name" value="Putative DNA-binding domain"/>
    <property type="match status" value="1"/>
</dbReference>
<gene>
    <name evidence="2" type="ORF">F0Z93_23670</name>
</gene>
<feature type="domain" description="HTH Mu-type" evidence="1">
    <location>
        <begin position="20"/>
        <end position="88"/>
    </location>
</feature>
<name>A0A5Y9PEA2_SALER</name>
<accession>A0A5Y9PEA2</accession>
<proteinExistence type="predicted"/>
<protein>
    <recommendedName>
        <fullName evidence="1">HTH Mu-type domain-containing protein</fullName>
    </recommendedName>
</protein>
<sequence>MSAKNTSTTIKQIRKNCMKEWYTVDELLELRSAELPQERSGYSRRASKDNWKRRKRDTGKRGITYEYHISSLPKEVQKLLGCPESVNEAFVQSKSAGKGFLSASKNDSIDRIVAIISSLKPNECEDLSMMLGRKGADFLTKLLDEDTVCLMQLTGEKKEAALLLTQLDPIRVREILSELRASRDMARTASQQAVGDHKKDLA</sequence>
<organism evidence="2">
    <name type="scientific">Salmonella enterica</name>
    <name type="common">Salmonella choleraesuis</name>
    <dbReference type="NCBI Taxonomy" id="28901"/>
    <lineage>
        <taxon>Bacteria</taxon>
        <taxon>Pseudomonadati</taxon>
        <taxon>Pseudomonadota</taxon>
        <taxon>Gammaproteobacteria</taxon>
        <taxon>Enterobacterales</taxon>
        <taxon>Enterobacteriaceae</taxon>
        <taxon>Salmonella</taxon>
    </lineage>
</organism>
<evidence type="ECO:0000259" key="1">
    <source>
        <dbReference type="PROSITE" id="PS51702"/>
    </source>
</evidence>
<dbReference type="Gene3D" id="1.10.10.10">
    <property type="entry name" value="Winged helix-like DNA-binding domain superfamily/Winged helix DNA-binding domain"/>
    <property type="match status" value="1"/>
</dbReference>
<reference evidence="2" key="1">
    <citation type="submission" date="2019-09" db="EMBL/GenBank/DDBJ databases">
        <authorList>
            <consortium name="PulseNet: The National Subtyping Network for Foodborne Disease Surveillance"/>
            <person name="Tarr C.L."/>
            <person name="Trees E."/>
            <person name="Katz L.S."/>
            <person name="Carleton-Romer H.A."/>
            <person name="Stroika S."/>
            <person name="Kucerova Z."/>
            <person name="Roache K.F."/>
            <person name="Sabol A.L."/>
            <person name="Besser J."/>
            <person name="Gerner-Smidt P."/>
        </authorList>
    </citation>
    <scope>NUCLEOTIDE SEQUENCE</scope>
    <source>
        <strain evidence="2">PNUSAS081464</strain>
    </source>
</reference>
<dbReference type="AlphaFoldDB" id="A0A5Y9PEA2"/>
<evidence type="ECO:0000313" key="2">
    <source>
        <dbReference type="EMBL" id="ECQ7791556.1"/>
    </source>
</evidence>
<comment type="caution">
    <text evidence="2">The sequence shown here is derived from an EMBL/GenBank/DDBJ whole genome shotgun (WGS) entry which is preliminary data.</text>
</comment>
<dbReference type="InterPro" id="IPR036388">
    <property type="entry name" value="WH-like_DNA-bd_sf"/>
</dbReference>
<dbReference type="InterPro" id="IPR009061">
    <property type="entry name" value="DNA-bd_dom_put_sf"/>
</dbReference>
<dbReference type="EMBL" id="AAKCWO010000146">
    <property type="protein sequence ID" value="ECQ7791556.1"/>
    <property type="molecule type" value="Genomic_DNA"/>
</dbReference>
<dbReference type="GO" id="GO:0003677">
    <property type="term" value="F:DNA binding"/>
    <property type="evidence" value="ECO:0007669"/>
    <property type="project" value="InterPro"/>
</dbReference>
<dbReference type="InterPro" id="IPR003314">
    <property type="entry name" value="Mu-type_HTH"/>
</dbReference>